<sequence>MPLTSTLLVSLTLLAALTDWVAVARRAHDPAARAAEYAAKPLTLLLLIGAALAMAHDHAAPNVPAPHHATAYLVVTTVAALTLSLVGDIFLMLPEDSPAAARNFVLGLGAFLLAHVAYITAFVSLRAHGGYAISFVLTGLVLAGALFATVGLRVHAAARAEDQALAGPVLAYVAVISLMVVAAWWTGDLRIIPGALLFAASDAMIGWTRFVRRDWDLDVPIIVTYHLAQVLLVLGLLRR</sequence>
<keyword evidence="4 6" id="KW-1133">Transmembrane helix</keyword>
<proteinExistence type="inferred from homology"/>
<comment type="caution">
    <text evidence="7">The sequence shown here is derived from an EMBL/GenBank/DDBJ whole genome shotgun (WGS) entry which is preliminary data.</text>
</comment>
<dbReference type="RefSeq" id="WP_344671302.1">
    <property type="nucleotide sequence ID" value="NZ_BAAAQN010000078.1"/>
</dbReference>
<feature type="transmembrane region" description="Helical" evidence="6">
    <location>
        <begin position="131"/>
        <end position="152"/>
    </location>
</feature>
<reference evidence="7 8" key="1">
    <citation type="journal article" date="2019" name="Int. J. Syst. Evol. Microbiol.">
        <title>The Global Catalogue of Microorganisms (GCM) 10K type strain sequencing project: providing services to taxonomists for standard genome sequencing and annotation.</title>
        <authorList>
            <consortium name="The Broad Institute Genomics Platform"/>
            <consortium name="The Broad Institute Genome Sequencing Center for Infectious Disease"/>
            <person name="Wu L."/>
            <person name="Ma J."/>
        </authorList>
    </citation>
    <scope>NUCLEOTIDE SEQUENCE [LARGE SCALE GENOMIC DNA]</scope>
    <source>
        <strain evidence="7 8">JCM 16014</strain>
    </source>
</reference>
<evidence type="ECO:0000256" key="2">
    <source>
        <dbReference type="ARBA" id="ARBA00007375"/>
    </source>
</evidence>
<dbReference type="InterPro" id="IPR012506">
    <property type="entry name" value="TMEM86B-like"/>
</dbReference>
<accession>A0ABN2VE81</accession>
<evidence type="ECO:0000313" key="8">
    <source>
        <dbReference type="Proteomes" id="UP001500751"/>
    </source>
</evidence>
<evidence type="ECO:0000256" key="4">
    <source>
        <dbReference type="ARBA" id="ARBA00022989"/>
    </source>
</evidence>
<organism evidence="7 8">
    <name type="scientific">Catenulispora yoronensis</name>
    <dbReference type="NCBI Taxonomy" id="450799"/>
    <lineage>
        <taxon>Bacteria</taxon>
        <taxon>Bacillati</taxon>
        <taxon>Actinomycetota</taxon>
        <taxon>Actinomycetes</taxon>
        <taxon>Catenulisporales</taxon>
        <taxon>Catenulisporaceae</taxon>
        <taxon>Catenulispora</taxon>
    </lineage>
</organism>
<evidence type="ECO:0000256" key="6">
    <source>
        <dbReference type="SAM" id="Phobius"/>
    </source>
</evidence>
<dbReference type="EMBL" id="BAAAQN010000078">
    <property type="protein sequence ID" value="GAA2060293.1"/>
    <property type="molecule type" value="Genomic_DNA"/>
</dbReference>
<keyword evidence="3 6" id="KW-0812">Transmembrane</keyword>
<feature type="transmembrane region" description="Helical" evidence="6">
    <location>
        <begin position="105"/>
        <end position="125"/>
    </location>
</feature>
<feature type="transmembrane region" description="Helical" evidence="6">
    <location>
        <begin position="164"/>
        <end position="185"/>
    </location>
</feature>
<name>A0ABN2VE81_9ACTN</name>
<feature type="transmembrane region" description="Helical" evidence="6">
    <location>
        <begin position="217"/>
        <end position="237"/>
    </location>
</feature>
<keyword evidence="5 6" id="KW-0472">Membrane</keyword>
<comment type="similarity">
    <text evidence="2">Belongs to the TMEM86 family.</text>
</comment>
<protein>
    <recommendedName>
        <fullName evidence="9">Lysoplasmalogenase</fullName>
    </recommendedName>
</protein>
<gene>
    <name evidence="7" type="ORF">GCM10009839_83710</name>
</gene>
<dbReference type="Proteomes" id="UP001500751">
    <property type="component" value="Unassembled WGS sequence"/>
</dbReference>
<keyword evidence="8" id="KW-1185">Reference proteome</keyword>
<evidence type="ECO:0000256" key="1">
    <source>
        <dbReference type="ARBA" id="ARBA00004141"/>
    </source>
</evidence>
<evidence type="ECO:0000256" key="3">
    <source>
        <dbReference type="ARBA" id="ARBA00022692"/>
    </source>
</evidence>
<feature type="transmembrane region" description="Helical" evidence="6">
    <location>
        <begin position="71"/>
        <end position="93"/>
    </location>
</feature>
<evidence type="ECO:0000313" key="7">
    <source>
        <dbReference type="EMBL" id="GAA2060293.1"/>
    </source>
</evidence>
<evidence type="ECO:0008006" key="9">
    <source>
        <dbReference type="Google" id="ProtNLM"/>
    </source>
</evidence>
<comment type="subcellular location">
    <subcellularLocation>
        <location evidence="1">Membrane</location>
        <topology evidence="1">Multi-pass membrane protein</topology>
    </subcellularLocation>
</comment>
<evidence type="ECO:0000256" key="5">
    <source>
        <dbReference type="ARBA" id="ARBA00023136"/>
    </source>
</evidence>
<dbReference type="PANTHER" id="PTHR31885:SF6">
    <property type="entry name" value="GH04784P"/>
    <property type="match status" value="1"/>
</dbReference>
<dbReference type="Pfam" id="PF07947">
    <property type="entry name" value="YhhN"/>
    <property type="match status" value="1"/>
</dbReference>
<dbReference type="PANTHER" id="PTHR31885">
    <property type="entry name" value="GH04784P"/>
    <property type="match status" value="1"/>
</dbReference>